<evidence type="ECO:0000256" key="5">
    <source>
        <dbReference type="ARBA" id="ARBA00016531"/>
    </source>
</evidence>
<dbReference type="GO" id="GO:0008270">
    <property type="term" value="F:zinc ion binding"/>
    <property type="evidence" value="ECO:0007669"/>
    <property type="project" value="UniProtKB-UniRule"/>
</dbReference>
<feature type="active site" description="Proton acceptor" evidence="11 13">
    <location>
        <position position="314"/>
    </location>
</feature>
<protein>
    <recommendedName>
        <fullName evidence="5 11">Histidinol dehydrogenase</fullName>
        <shortName evidence="11 12">HDH</shortName>
        <ecNumber evidence="4 11">1.1.1.23</ecNumber>
    </recommendedName>
</protein>
<evidence type="ECO:0000256" key="17">
    <source>
        <dbReference type="RuleBase" id="RU004175"/>
    </source>
</evidence>
<dbReference type="AlphaFoldDB" id="A0A8E7EJE9"/>
<dbReference type="Gene3D" id="3.40.50.1980">
    <property type="entry name" value="Nitrogenase molybdenum iron protein domain"/>
    <property type="match status" value="2"/>
</dbReference>
<dbReference type="PROSITE" id="PS00611">
    <property type="entry name" value="HISOL_DEHYDROGENASE"/>
    <property type="match status" value="1"/>
</dbReference>
<proteinExistence type="inferred from homology"/>
<dbReference type="FunFam" id="3.40.50.1980:FF:000001">
    <property type="entry name" value="Histidinol dehydrogenase"/>
    <property type="match status" value="1"/>
</dbReference>
<feature type="binding site" evidence="11 15">
    <location>
        <position position="225"/>
    </location>
    <ligand>
        <name>substrate</name>
    </ligand>
</feature>
<evidence type="ECO:0000256" key="6">
    <source>
        <dbReference type="ARBA" id="ARBA00022723"/>
    </source>
</evidence>
<evidence type="ECO:0000313" key="18">
    <source>
        <dbReference type="EMBL" id="QVV89054.1"/>
    </source>
</evidence>
<evidence type="ECO:0000313" key="19">
    <source>
        <dbReference type="Proteomes" id="UP000680656"/>
    </source>
</evidence>
<dbReference type="GO" id="GO:0000105">
    <property type="term" value="P:L-histidine biosynthetic process"/>
    <property type="evidence" value="ECO:0007669"/>
    <property type="project" value="UniProtKB-UniRule"/>
</dbReference>
<dbReference type="InterPro" id="IPR016161">
    <property type="entry name" value="Ald_DH/histidinol_DH"/>
</dbReference>
<feature type="binding site" evidence="11 15">
    <location>
        <position position="348"/>
    </location>
    <ligand>
        <name>substrate</name>
    </ligand>
</feature>
<feature type="binding site" evidence="11 15">
    <location>
        <position position="315"/>
    </location>
    <ligand>
        <name>substrate</name>
    </ligand>
</feature>
<feature type="binding site" evidence="11 16">
    <location>
        <position position="348"/>
    </location>
    <ligand>
        <name>Zn(2+)</name>
        <dbReference type="ChEBI" id="CHEBI:29105"/>
    </ligand>
</feature>
<dbReference type="FunFam" id="3.40.50.1980:FF:000026">
    <property type="entry name" value="Histidinol dehydrogenase"/>
    <property type="match status" value="1"/>
</dbReference>
<gene>
    <name evidence="11 18" type="primary">hisD</name>
    <name evidence="18" type="ORF">KHC33_00495</name>
</gene>
<evidence type="ECO:0000256" key="4">
    <source>
        <dbReference type="ARBA" id="ARBA00012965"/>
    </source>
</evidence>
<evidence type="ECO:0000256" key="13">
    <source>
        <dbReference type="PIRSR" id="PIRSR000099-1"/>
    </source>
</evidence>
<keyword evidence="9 11" id="KW-0368">Histidine biosynthesis</keyword>
<feature type="binding site" evidence="11 16">
    <location>
        <position position="407"/>
    </location>
    <ligand>
        <name>Zn(2+)</name>
        <dbReference type="ChEBI" id="CHEBI:29105"/>
    </ligand>
</feature>
<keyword evidence="11 12" id="KW-0028">Amino-acid biosynthesis</keyword>
<dbReference type="SUPFAM" id="SSF53720">
    <property type="entry name" value="ALDH-like"/>
    <property type="match status" value="1"/>
</dbReference>
<evidence type="ECO:0000256" key="16">
    <source>
        <dbReference type="PIRSR" id="PIRSR000099-4"/>
    </source>
</evidence>
<comment type="catalytic activity">
    <reaction evidence="10 11 12">
        <text>L-histidinol + 2 NAD(+) + H2O = L-histidine + 2 NADH + 3 H(+)</text>
        <dbReference type="Rhea" id="RHEA:20641"/>
        <dbReference type="ChEBI" id="CHEBI:15377"/>
        <dbReference type="ChEBI" id="CHEBI:15378"/>
        <dbReference type="ChEBI" id="CHEBI:57540"/>
        <dbReference type="ChEBI" id="CHEBI:57595"/>
        <dbReference type="ChEBI" id="CHEBI:57699"/>
        <dbReference type="ChEBI" id="CHEBI:57945"/>
        <dbReference type="EC" id="1.1.1.23"/>
    </reaction>
</comment>
<reference evidence="18 19" key="1">
    <citation type="submission" date="2021-05" db="EMBL/GenBank/DDBJ databases">
        <title>A novel Methanospirillum isolate from a pyrite-forming mixed culture.</title>
        <authorList>
            <person name="Bunk B."/>
            <person name="Sproer C."/>
            <person name="Spring S."/>
            <person name="Pester M."/>
        </authorList>
    </citation>
    <scope>NUCLEOTIDE SEQUENCE [LARGE SCALE GENOMIC DNA]</scope>
    <source>
        <strain evidence="18 19">J.3.6.1-F.2.7.3</strain>
    </source>
</reference>
<evidence type="ECO:0000256" key="12">
    <source>
        <dbReference type="PIRNR" id="PIRNR000099"/>
    </source>
</evidence>
<evidence type="ECO:0000256" key="10">
    <source>
        <dbReference type="ARBA" id="ARBA00049489"/>
    </source>
</evidence>
<feature type="binding site" evidence="11 14">
    <location>
        <position position="179"/>
    </location>
    <ligand>
        <name>NAD(+)</name>
        <dbReference type="ChEBI" id="CHEBI:57540"/>
    </ligand>
</feature>
<dbReference type="GO" id="GO:0004399">
    <property type="term" value="F:histidinol dehydrogenase activity"/>
    <property type="evidence" value="ECO:0007669"/>
    <property type="project" value="UniProtKB-UniRule"/>
</dbReference>
<feature type="binding site" evidence="11 14">
    <location>
        <position position="202"/>
    </location>
    <ligand>
        <name>NAD(+)</name>
        <dbReference type="ChEBI" id="CHEBI:57540"/>
    </ligand>
</feature>
<evidence type="ECO:0000256" key="11">
    <source>
        <dbReference type="HAMAP-Rule" id="MF_01024"/>
    </source>
</evidence>
<dbReference type="Pfam" id="PF00815">
    <property type="entry name" value="Histidinol_dh"/>
    <property type="match status" value="1"/>
</dbReference>
<dbReference type="UniPathway" id="UPA00031">
    <property type="reaction ID" value="UER00014"/>
</dbReference>
<evidence type="ECO:0000256" key="2">
    <source>
        <dbReference type="ARBA" id="ARBA00004940"/>
    </source>
</evidence>
<dbReference type="RefSeq" id="WP_214419856.1">
    <property type="nucleotide sequence ID" value="NZ_CP075546.1"/>
</dbReference>
<dbReference type="EMBL" id="CP075546">
    <property type="protein sequence ID" value="QVV89054.1"/>
    <property type="molecule type" value="Genomic_DNA"/>
</dbReference>
<dbReference type="PANTHER" id="PTHR21256">
    <property type="entry name" value="HISTIDINOL DEHYDROGENASE HDH"/>
    <property type="match status" value="1"/>
</dbReference>
<dbReference type="Gene3D" id="1.20.5.1300">
    <property type="match status" value="1"/>
</dbReference>
<feature type="binding site" evidence="11 16">
    <location>
        <position position="250"/>
    </location>
    <ligand>
        <name>Zn(2+)</name>
        <dbReference type="ChEBI" id="CHEBI:29105"/>
    </ligand>
</feature>
<dbReference type="EC" id="1.1.1.23" evidence="4 11"/>
<feature type="active site" description="Proton acceptor" evidence="11 13">
    <location>
        <position position="315"/>
    </location>
</feature>
<dbReference type="KEGG" id="mrtj:KHC33_00495"/>
<keyword evidence="19" id="KW-1185">Reference proteome</keyword>
<comment type="pathway">
    <text evidence="2 11 12">Amino-acid biosynthesis; L-histidine biosynthesis; L-histidine from 5-phospho-alpha-D-ribose 1-diphosphate: step 9/9.</text>
</comment>
<evidence type="ECO:0000256" key="1">
    <source>
        <dbReference type="ARBA" id="ARBA00003850"/>
    </source>
</evidence>
<dbReference type="HAMAP" id="MF_01024">
    <property type="entry name" value="HisD"/>
    <property type="match status" value="1"/>
</dbReference>
<dbReference type="NCBIfam" id="TIGR00069">
    <property type="entry name" value="hisD"/>
    <property type="match status" value="1"/>
</dbReference>
<dbReference type="InterPro" id="IPR012131">
    <property type="entry name" value="Hstdl_DH"/>
</dbReference>
<dbReference type="CDD" id="cd06572">
    <property type="entry name" value="Histidinol_dh"/>
    <property type="match status" value="1"/>
</dbReference>
<feature type="binding site" evidence="11 15">
    <location>
        <position position="250"/>
    </location>
    <ligand>
        <name>substrate</name>
    </ligand>
</feature>
<organism evidence="18 19">
    <name type="scientific">Methanospirillum purgamenti</name>
    <dbReference type="NCBI Taxonomy" id="2834276"/>
    <lineage>
        <taxon>Archaea</taxon>
        <taxon>Methanobacteriati</taxon>
        <taxon>Methanobacteriota</taxon>
        <taxon>Stenosarchaea group</taxon>
        <taxon>Methanomicrobia</taxon>
        <taxon>Methanomicrobiales</taxon>
        <taxon>Methanospirillaceae</taxon>
        <taxon>Methanospirillum</taxon>
    </lineage>
</organism>
<dbReference type="InterPro" id="IPR022695">
    <property type="entry name" value="Histidinol_DH_monofunct"/>
</dbReference>
<comment type="function">
    <text evidence="1 11 12">Catalyzes the sequential NAD-dependent oxidations of L-histidinol to L-histidinaldehyde and then to L-histidine.</text>
</comment>
<dbReference type="PIRSF" id="PIRSF000099">
    <property type="entry name" value="Histidinol_dh"/>
    <property type="match status" value="1"/>
</dbReference>
<dbReference type="PANTHER" id="PTHR21256:SF2">
    <property type="entry name" value="HISTIDINE BIOSYNTHESIS TRIFUNCTIONAL PROTEIN"/>
    <property type="match status" value="1"/>
</dbReference>
<dbReference type="GeneID" id="65095617"/>
<keyword evidence="8 11" id="KW-0560">Oxidoreductase</keyword>
<feature type="binding site" evidence="11 16">
    <location>
        <position position="247"/>
    </location>
    <ligand>
        <name>Zn(2+)</name>
        <dbReference type="ChEBI" id="CHEBI:29105"/>
    </ligand>
</feature>
<keyword evidence="7 11" id="KW-0862">Zinc</keyword>
<sequence>MNWSPVTLDDWLVRQKNTLDEVKGAVESIINEVRSRGDAALLDYAEKFDKIRPDAVRLSERDWDAAYESVSPDIAEALSEAYARISRFHELQKRDDFWMVETEPGVTLGVKTTPLSRIGIYVPGGRASYPSTALMCAIPAKVAGVETVVCCTPPPVNPLTIVACDIAGVDEIYQTGGAQAVAAMAYGTESIAPVEKIVGPGNQFVTAAKMMVRDTAEIDFPAGPSEIAIIADDHARSDFIAADILAQSEHDPLAASILITTSEQVARDVGKYIEQLTADAERKEIITQSLRRSGYLLVKDIDEAADAVNRIAPEHLAIQVQDSLSILGKIKNAGSIFIGPYAAVACGDYASGTNHVLPTAGNAKYYSGLNVAHFTKTSTIQMIDREGLEMIGDIVETIADAEGLRSHADSVRIRRT</sequence>
<evidence type="ECO:0000256" key="3">
    <source>
        <dbReference type="ARBA" id="ARBA00010178"/>
    </source>
</evidence>
<feature type="binding site" evidence="11 14">
    <location>
        <position position="121"/>
    </location>
    <ligand>
        <name>NAD(+)</name>
        <dbReference type="ChEBI" id="CHEBI:57540"/>
    </ligand>
</feature>
<comment type="similarity">
    <text evidence="3 11 12 17">Belongs to the histidinol dehydrogenase family.</text>
</comment>
<evidence type="ECO:0000256" key="15">
    <source>
        <dbReference type="PIRSR" id="PIRSR000099-3"/>
    </source>
</evidence>
<evidence type="ECO:0000256" key="7">
    <source>
        <dbReference type="ARBA" id="ARBA00022833"/>
    </source>
</evidence>
<dbReference type="Proteomes" id="UP000680656">
    <property type="component" value="Chromosome"/>
</dbReference>
<dbReference type="GO" id="GO:0051287">
    <property type="term" value="F:NAD binding"/>
    <property type="evidence" value="ECO:0007669"/>
    <property type="project" value="InterPro"/>
</dbReference>
<keyword evidence="11 12" id="KW-0520">NAD</keyword>
<evidence type="ECO:0000256" key="9">
    <source>
        <dbReference type="ARBA" id="ARBA00023102"/>
    </source>
</evidence>
<feature type="binding site" evidence="11 15">
    <location>
        <position position="402"/>
    </location>
    <ligand>
        <name>substrate</name>
    </ligand>
</feature>
<comment type="cofactor">
    <cofactor evidence="11 16">
        <name>Zn(2+)</name>
        <dbReference type="ChEBI" id="CHEBI:29105"/>
    </cofactor>
    <text evidence="11 16">Binds 1 zinc ion per subunit.</text>
</comment>
<feature type="binding site" evidence="11 15">
    <location>
        <position position="407"/>
    </location>
    <ligand>
        <name>substrate</name>
    </ligand>
</feature>
<evidence type="ECO:0000256" key="14">
    <source>
        <dbReference type="PIRSR" id="PIRSR000099-2"/>
    </source>
</evidence>
<name>A0A8E7EJE9_9EURY</name>
<feature type="binding site" evidence="11 15">
    <location>
        <position position="247"/>
    </location>
    <ligand>
        <name>substrate</name>
    </ligand>
</feature>
<dbReference type="PRINTS" id="PR00083">
    <property type="entry name" value="HOLDHDRGNASE"/>
</dbReference>
<dbReference type="InterPro" id="IPR001692">
    <property type="entry name" value="Histidinol_DH_CS"/>
</dbReference>
<keyword evidence="6 11" id="KW-0479">Metal-binding</keyword>
<accession>A0A8E7EJE9</accession>
<dbReference type="GO" id="GO:0005737">
    <property type="term" value="C:cytoplasm"/>
    <property type="evidence" value="ECO:0007669"/>
    <property type="project" value="TreeGrafter"/>
</dbReference>
<evidence type="ECO:0000256" key="8">
    <source>
        <dbReference type="ARBA" id="ARBA00023002"/>
    </source>
</evidence>